<evidence type="ECO:0000256" key="3">
    <source>
        <dbReference type="SAM" id="SignalP"/>
    </source>
</evidence>
<dbReference type="Gene3D" id="1.10.287.470">
    <property type="entry name" value="Helix hairpin bin"/>
    <property type="match status" value="1"/>
</dbReference>
<dbReference type="EMBL" id="CP000851">
    <property type="protein sequence ID" value="ABV87930.1"/>
    <property type="molecule type" value="Genomic_DNA"/>
</dbReference>
<evidence type="ECO:0000313" key="9">
    <source>
        <dbReference type="Proteomes" id="UP000002608"/>
    </source>
</evidence>
<dbReference type="HOGENOM" id="CLU_018816_1_4_6"/>
<keyword evidence="9" id="KW-1185">Reference proteome</keyword>
<dbReference type="InterPro" id="IPR058625">
    <property type="entry name" value="MdtA-like_BSH"/>
</dbReference>
<dbReference type="GO" id="GO:0015562">
    <property type="term" value="F:efflux transmembrane transporter activity"/>
    <property type="evidence" value="ECO:0007669"/>
    <property type="project" value="TreeGrafter"/>
</dbReference>
<accession>A8H5U3</accession>
<evidence type="ECO:0000259" key="5">
    <source>
        <dbReference type="Pfam" id="PF25917"/>
    </source>
</evidence>
<keyword evidence="3" id="KW-0732">Signal</keyword>
<dbReference type="AlphaFoldDB" id="A8H5U3"/>
<dbReference type="Gene3D" id="2.40.420.20">
    <property type="match status" value="1"/>
</dbReference>
<dbReference type="Pfam" id="PF25954">
    <property type="entry name" value="Beta-barrel_RND_2"/>
    <property type="match status" value="1"/>
</dbReference>
<dbReference type="Pfam" id="PF25876">
    <property type="entry name" value="HH_MFP_RND"/>
    <property type="match status" value="1"/>
</dbReference>
<organism evidence="8 9">
    <name type="scientific">Shewanella pealeana (strain ATCC 700345 / ANG-SQ1)</name>
    <dbReference type="NCBI Taxonomy" id="398579"/>
    <lineage>
        <taxon>Bacteria</taxon>
        <taxon>Pseudomonadati</taxon>
        <taxon>Pseudomonadota</taxon>
        <taxon>Gammaproteobacteria</taxon>
        <taxon>Alteromonadales</taxon>
        <taxon>Shewanellaceae</taxon>
        <taxon>Shewanella</taxon>
    </lineage>
</organism>
<dbReference type="RefSeq" id="WP_012155836.1">
    <property type="nucleotide sequence ID" value="NC_009901.1"/>
</dbReference>
<evidence type="ECO:0000259" key="7">
    <source>
        <dbReference type="Pfam" id="PF25975"/>
    </source>
</evidence>
<keyword evidence="2" id="KW-0175">Coiled coil</keyword>
<dbReference type="PANTHER" id="PTHR30469">
    <property type="entry name" value="MULTIDRUG RESISTANCE PROTEIN MDTA"/>
    <property type="match status" value="1"/>
</dbReference>
<dbReference type="eggNOG" id="COG0845">
    <property type="taxonomic scope" value="Bacteria"/>
</dbReference>
<proteinExistence type="inferred from homology"/>
<reference evidence="8 9" key="1">
    <citation type="submission" date="2007-10" db="EMBL/GenBank/DDBJ databases">
        <title>Complete sequence of Shewanella pealeana ATCC 700345.</title>
        <authorList>
            <consortium name="US DOE Joint Genome Institute"/>
            <person name="Copeland A."/>
            <person name="Lucas S."/>
            <person name="Lapidus A."/>
            <person name="Barry K."/>
            <person name="Glavina del Rio T."/>
            <person name="Dalin E."/>
            <person name="Tice H."/>
            <person name="Pitluck S."/>
            <person name="Chertkov O."/>
            <person name="Brettin T."/>
            <person name="Bruce D."/>
            <person name="Detter J.C."/>
            <person name="Han C."/>
            <person name="Schmutz J."/>
            <person name="Larimer F."/>
            <person name="Land M."/>
            <person name="Hauser L."/>
            <person name="Kyrpides N."/>
            <person name="Kim E."/>
            <person name="Zhao J.-S.Z."/>
            <person name="Manno D."/>
            <person name="Hawari J."/>
            <person name="Richardson P."/>
        </authorList>
    </citation>
    <scope>NUCLEOTIDE SEQUENCE [LARGE SCALE GENOMIC DNA]</scope>
    <source>
        <strain evidence="9">ATCC 700345 / ANG-SQ1</strain>
    </source>
</reference>
<evidence type="ECO:0000313" key="8">
    <source>
        <dbReference type="EMBL" id="ABV87930.1"/>
    </source>
</evidence>
<sequence>MNNSQKNALKNTALLAYLLISSLPFLSLSASVSAESRAAADNKHLESITVSFKPYPNWVQLDAVIEPTKSATVSAQTSGRIIKLNYDINDVVATGAPLLEITSKEQGAQLAAAEAEYAKARAVNVEAQQQFKRYQALFPKGAISKGAMDEAEANAKSAQQAVSAAKARITQASESLNYTLVSAPFAGIVTQRHVEEGETVSPGQALYSGYSLSQMRAVTQIPQRYVEALKQQPKFKLTLANGQQINSEQLTLFTFVDPKSHSYKVRINLPENTDGLIPGSLIKAQFVSGSRNTIFIPESSLLTMNELSAVYIQQNDAWVLNQVRTGLSNNGKVEILAGLSEGDVVAKDAYHALLLLKQSNKP</sequence>
<comment type="similarity">
    <text evidence="1">Belongs to the membrane fusion protein (MFP) (TC 8.A.1) family.</text>
</comment>
<feature type="coiled-coil region" evidence="2">
    <location>
        <begin position="110"/>
        <end position="175"/>
    </location>
</feature>
<evidence type="ECO:0000256" key="2">
    <source>
        <dbReference type="SAM" id="Coils"/>
    </source>
</evidence>
<dbReference type="Gene3D" id="2.40.50.100">
    <property type="match status" value="1"/>
</dbReference>
<feature type="domain" description="Multidrug resistance protein MdtA-like barrel-sandwich hybrid" evidence="5">
    <location>
        <begin position="70"/>
        <end position="205"/>
    </location>
</feature>
<dbReference type="NCBIfam" id="TIGR01730">
    <property type="entry name" value="RND_mfp"/>
    <property type="match status" value="1"/>
</dbReference>
<evidence type="ECO:0000256" key="1">
    <source>
        <dbReference type="ARBA" id="ARBA00009477"/>
    </source>
</evidence>
<feature type="domain" description="Multidrug resistance protein MdtA-like alpha-helical hairpin" evidence="4">
    <location>
        <begin position="109"/>
        <end position="179"/>
    </location>
</feature>
<dbReference type="SUPFAM" id="SSF111369">
    <property type="entry name" value="HlyD-like secretion proteins"/>
    <property type="match status" value="1"/>
</dbReference>
<dbReference type="InterPro" id="IPR006143">
    <property type="entry name" value="RND_pump_MFP"/>
</dbReference>
<evidence type="ECO:0000259" key="4">
    <source>
        <dbReference type="Pfam" id="PF25876"/>
    </source>
</evidence>
<evidence type="ECO:0000259" key="6">
    <source>
        <dbReference type="Pfam" id="PF25954"/>
    </source>
</evidence>
<dbReference type="STRING" id="398579.Spea_2610"/>
<dbReference type="PANTHER" id="PTHR30469:SF18">
    <property type="entry name" value="RESISTANCE-NODULATION-CELL DIVISION (RND) EFFLUX MEMBRANE FUSION PROTEIN-RELATED"/>
    <property type="match status" value="1"/>
</dbReference>
<dbReference type="OrthoDB" id="5730196at2"/>
<dbReference type="Pfam" id="PF25975">
    <property type="entry name" value="CzcB_C"/>
    <property type="match status" value="1"/>
</dbReference>
<feature type="domain" description="CusB-like beta-barrel" evidence="6">
    <location>
        <begin position="219"/>
        <end position="288"/>
    </location>
</feature>
<dbReference type="GO" id="GO:1990281">
    <property type="term" value="C:efflux pump complex"/>
    <property type="evidence" value="ECO:0007669"/>
    <property type="project" value="TreeGrafter"/>
</dbReference>
<protein>
    <submittedName>
        <fullName evidence="8">Efflux transporter, RND family, MFP subunit</fullName>
    </submittedName>
</protein>
<feature type="signal peptide" evidence="3">
    <location>
        <begin position="1"/>
        <end position="34"/>
    </location>
</feature>
<dbReference type="Proteomes" id="UP000002608">
    <property type="component" value="Chromosome"/>
</dbReference>
<dbReference type="InterPro" id="IPR058624">
    <property type="entry name" value="MdtA-like_HH"/>
</dbReference>
<dbReference type="Pfam" id="PF25917">
    <property type="entry name" value="BSH_RND"/>
    <property type="match status" value="1"/>
</dbReference>
<dbReference type="InterPro" id="IPR058792">
    <property type="entry name" value="Beta-barrel_RND_2"/>
</dbReference>
<feature type="domain" description="CzcB-like C-terminal circularly permuted SH3-like" evidence="7">
    <location>
        <begin position="295"/>
        <end position="347"/>
    </location>
</feature>
<dbReference type="KEGG" id="spl:Spea_2610"/>
<dbReference type="InterPro" id="IPR058649">
    <property type="entry name" value="CzcB_C"/>
</dbReference>
<name>A8H5U3_SHEPA</name>
<dbReference type="Gene3D" id="2.40.30.170">
    <property type="match status" value="1"/>
</dbReference>
<gene>
    <name evidence="8" type="ordered locus">Spea_2610</name>
</gene>
<feature type="chain" id="PRO_5002722399" evidence="3">
    <location>
        <begin position="35"/>
        <end position="362"/>
    </location>
</feature>